<dbReference type="AlphaFoldDB" id="A0AAN4ZNR5"/>
<sequence length="136" mass="14617">ISPLSTVSFLVATVYFFVAGVEGLHIDNEHSKVDRYNEGDLCNSGSTKMCCFVGRGLGNNPFPPRECGESESFCCAEHITINGKRTAKRGCGNNKCSEEGVKDVAGGKRWCCKGRLCNVVPRTFTDKNAAATAGLM</sequence>
<organism evidence="2 3">
    <name type="scientific">Pristionchus mayeri</name>
    <dbReference type="NCBI Taxonomy" id="1317129"/>
    <lineage>
        <taxon>Eukaryota</taxon>
        <taxon>Metazoa</taxon>
        <taxon>Ecdysozoa</taxon>
        <taxon>Nematoda</taxon>
        <taxon>Chromadorea</taxon>
        <taxon>Rhabditida</taxon>
        <taxon>Rhabditina</taxon>
        <taxon>Diplogasteromorpha</taxon>
        <taxon>Diplogasteroidea</taxon>
        <taxon>Neodiplogasteridae</taxon>
        <taxon>Pristionchus</taxon>
    </lineage>
</organism>
<evidence type="ECO:0000256" key="1">
    <source>
        <dbReference type="SAM" id="SignalP"/>
    </source>
</evidence>
<evidence type="ECO:0000313" key="2">
    <source>
        <dbReference type="EMBL" id="GMR40990.1"/>
    </source>
</evidence>
<comment type="caution">
    <text evidence="2">The sequence shown here is derived from an EMBL/GenBank/DDBJ whole genome shotgun (WGS) entry which is preliminary data.</text>
</comment>
<feature type="non-terminal residue" evidence="2">
    <location>
        <position position="1"/>
    </location>
</feature>
<evidence type="ECO:0000313" key="3">
    <source>
        <dbReference type="Proteomes" id="UP001328107"/>
    </source>
</evidence>
<dbReference type="Proteomes" id="UP001328107">
    <property type="component" value="Unassembled WGS sequence"/>
</dbReference>
<proteinExistence type="predicted"/>
<dbReference type="EMBL" id="BTRK01000003">
    <property type="protein sequence ID" value="GMR40990.1"/>
    <property type="molecule type" value="Genomic_DNA"/>
</dbReference>
<keyword evidence="1" id="KW-0732">Signal</keyword>
<feature type="chain" id="PRO_5042947161" evidence="1">
    <location>
        <begin position="24"/>
        <end position="136"/>
    </location>
</feature>
<keyword evidence="3" id="KW-1185">Reference proteome</keyword>
<reference evidence="3" key="1">
    <citation type="submission" date="2022-10" db="EMBL/GenBank/DDBJ databases">
        <title>Genome assembly of Pristionchus species.</title>
        <authorList>
            <person name="Yoshida K."/>
            <person name="Sommer R.J."/>
        </authorList>
    </citation>
    <scope>NUCLEOTIDE SEQUENCE [LARGE SCALE GENOMIC DNA]</scope>
    <source>
        <strain evidence="3">RS5460</strain>
    </source>
</reference>
<feature type="signal peptide" evidence="1">
    <location>
        <begin position="1"/>
        <end position="23"/>
    </location>
</feature>
<protein>
    <submittedName>
        <fullName evidence="2">Uncharacterized protein</fullName>
    </submittedName>
</protein>
<name>A0AAN4ZNR5_9BILA</name>
<accession>A0AAN4ZNR5</accession>
<gene>
    <name evidence="2" type="ORF">PMAYCL1PPCAC_11185</name>
</gene>